<accession>A0A291QZH8</accession>
<organism evidence="2 3">
    <name type="scientific">Chitinophaga caeni</name>
    <dbReference type="NCBI Taxonomy" id="2029983"/>
    <lineage>
        <taxon>Bacteria</taxon>
        <taxon>Pseudomonadati</taxon>
        <taxon>Bacteroidota</taxon>
        <taxon>Chitinophagia</taxon>
        <taxon>Chitinophagales</taxon>
        <taxon>Chitinophagaceae</taxon>
        <taxon>Chitinophaga</taxon>
    </lineage>
</organism>
<keyword evidence="1" id="KW-1133">Transmembrane helix</keyword>
<proteinExistence type="predicted"/>
<keyword evidence="1" id="KW-0472">Membrane</keyword>
<evidence type="ECO:0000313" key="2">
    <source>
        <dbReference type="EMBL" id="ATL49321.1"/>
    </source>
</evidence>
<feature type="transmembrane region" description="Helical" evidence="1">
    <location>
        <begin position="6"/>
        <end position="26"/>
    </location>
</feature>
<dbReference type="KEGG" id="cbae:COR50_20265"/>
<gene>
    <name evidence="2" type="ORF">COR50_20265</name>
</gene>
<dbReference type="EMBL" id="CP023777">
    <property type="protein sequence ID" value="ATL49321.1"/>
    <property type="molecule type" value="Genomic_DNA"/>
</dbReference>
<evidence type="ECO:0000256" key="1">
    <source>
        <dbReference type="SAM" id="Phobius"/>
    </source>
</evidence>
<keyword evidence="1" id="KW-0812">Transmembrane</keyword>
<dbReference type="AlphaFoldDB" id="A0A291QZH8"/>
<reference evidence="2 3" key="1">
    <citation type="submission" date="2017-10" db="EMBL/GenBank/DDBJ databases">
        <title>Paenichitinophaga pekingensis gen. nov., sp. nov., isolated from activated sludge.</title>
        <authorList>
            <person name="Jin D."/>
            <person name="Kong X."/>
            <person name="Deng Y."/>
            <person name="Bai Z."/>
        </authorList>
    </citation>
    <scope>NUCLEOTIDE SEQUENCE [LARGE SCALE GENOMIC DNA]</scope>
    <source>
        <strain evidence="2 3">13</strain>
    </source>
</reference>
<dbReference type="Proteomes" id="UP000220133">
    <property type="component" value="Chromosome"/>
</dbReference>
<keyword evidence="3" id="KW-1185">Reference proteome</keyword>
<protein>
    <submittedName>
        <fullName evidence="2">Uncharacterized protein</fullName>
    </submittedName>
</protein>
<evidence type="ECO:0000313" key="3">
    <source>
        <dbReference type="Proteomes" id="UP000220133"/>
    </source>
</evidence>
<sequence length="83" mass="9671">MVVYGVRWACFAVFDTIVNVLNWAWVRAWKLEPAKTRTSNPISHVLTFEFYLDITCPPASSSFQARTSMRYNAQLIEYRIGQH</sequence>
<name>A0A291QZH8_9BACT</name>